<keyword evidence="6" id="KW-1185">Reference proteome</keyword>
<evidence type="ECO:0000256" key="3">
    <source>
        <dbReference type="SAM" id="SignalP"/>
    </source>
</evidence>
<name>A0A7X2P9B3_9FIRM</name>
<feature type="region of interest" description="Disordered" evidence="2">
    <location>
        <begin position="357"/>
        <end position="399"/>
    </location>
</feature>
<organism evidence="5 6">
    <name type="scientific">Bilifractor porci</name>
    <dbReference type="NCBI Taxonomy" id="2606636"/>
    <lineage>
        <taxon>Bacteria</taxon>
        <taxon>Bacillati</taxon>
        <taxon>Bacillota</taxon>
        <taxon>Clostridia</taxon>
        <taxon>Lachnospirales</taxon>
        <taxon>Lachnospiraceae</taxon>
        <taxon>Bilifractor</taxon>
    </lineage>
</organism>
<dbReference type="EMBL" id="VUMV01000007">
    <property type="protein sequence ID" value="MST82617.1"/>
    <property type="molecule type" value="Genomic_DNA"/>
</dbReference>
<proteinExistence type="predicted"/>
<evidence type="ECO:0000313" key="6">
    <source>
        <dbReference type="Proteomes" id="UP000466864"/>
    </source>
</evidence>
<evidence type="ECO:0000259" key="4">
    <source>
        <dbReference type="PROSITE" id="PS50198"/>
    </source>
</evidence>
<evidence type="ECO:0000256" key="1">
    <source>
        <dbReference type="PROSITE-ProRule" id="PRU00278"/>
    </source>
</evidence>
<reference evidence="5 6" key="1">
    <citation type="submission" date="2019-08" db="EMBL/GenBank/DDBJ databases">
        <title>In-depth cultivation of the pig gut microbiome towards novel bacterial diversity and tailored functional studies.</title>
        <authorList>
            <person name="Wylensek D."/>
            <person name="Hitch T.C.A."/>
            <person name="Clavel T."/>
        </authorList>
    </citation>
    <scope>NUCLEOTIDE SEQUENCE [LARGE SCALE GENOMIC DNA]</scope>
    <source>
        <strain evidence="5 6">Oil+RF-744-WCA-WT-13</strain>
    </source>
</reference>
<evidence type="ECO:0000256" key="2">
    <source>
        <dbReference type="SAM" id="MobiDB-lite"/>
    </source>
</evidence>
<evidence type="ECO:0000313" key="5">
    <source>
        <dbReference type="EMBL" id="MST82617.1"/>
    </source>
</evidence>
<feature type="signal peptide" evidence="3">
    <location>
        <begin position="1"/>
        <end position="26"/>
    </location>
</feature>
<keyword evidence="1" id="KW-0697">Rotamase</keyword>
<sequence length="399" mass="42999">MIFMKMNRKMAAAGLAGCMIAGMLLSGCGTNGKETAIKVNDDVLTVGEANFFLRYQQAQSTYMMQQYGMYQSGATLWDKDYTASSDSSISTYGDSLKDSAKNTLIQNVCLKEHAADYDLALSDDLNSALDTAAEKTYSENEDVMKKLGTSQDDIRYILELSSYQSLMYDAMTADVDTDVSDDEAKQSTITYARINLTTQNDSGDTVSVDDDAKAKYKTTMEELLKEIQKADDPATTDITSQAKALDSENIVSSTLSYGSDDTTLPDAVKEAAATLQDGEVYDGVIDTGDYYYIIRMDAVLDRDATDSKKESIVSERKQTAYNDLLKSWTDAADVTLTKAWDKLEVTDKDGYTVYVAPTDSASQSSASGTDSVTSSSAESVTSSSAGSTGSSSVSSSSAQ</sequence>
<protein>
    <recommendedName>
        <fullName evidence="4">PpiC domain-containing protein</fullName>
    </recommendedName>
</protein>
<feature type="chain" id="PRO_5039083111" description="PpiC domain-containing protein" evidence="3">
    <location>
        <begin position="27"/>
        <end position="399"/>
    </location>
</feature>
<dbReference type="SUPFAM" id="SSF109998">
    <property type="entry name" value="Triger factor/SurA peptide-binding domain-like"/>
    <property type="match status" value="1"/>
</dbReference>
<dbReference type="InterPro" id="IPR027304">
    <property type="entry name" value="Trigger_fact/SurA_dom_sf"/>
</dbReference>
<dbReference type="PROSITE" id="PS50198">
    <property type="entry name" value="PPIC_PPIASE_2"/>
    <property type="match status" value="1"/>
</dbReference>
<feature type="compositionally biased region" description="Low complexity" evidence="2">
    <location>
        <begin position="358"/>
        <end position="399"/>
    </location>
</feature>
<feature type="domain" description="PpiC" evidence="4">
    <location>
        <begin position="186"/>
        <end position="298"/>
    </location>
</feature>
<dbReference type="GO" id="GO:0003755">
    <property type="term" value="F:peptidyl-prolyl cis-trans isomerase activity"/>
    <property type="evidence" value="ECO:0007669"/>
    <property type="project" value="UniProtKB-KW"/>
</dbReference>
<keyword evidence="3" id="KW-0732">Signal</keyword>
<dbReference type="PROSITE" id="PS51257">
    <property type="entry name" value="PROKAR_LIPOPROTEIN"/>
    <property type="match status" value="1"/>
</dbReference>
<keyword evidence="1" id="KW-0413">Isomerase</keyword>
<dbReference type="Proteomes" id="UP000466864">
    <property type="component" value="Unassembled WGS sequence"/>
</dbReference>
<accession>A0A7X2P9B3</accession>
<gene>
    <name evidence="5" type="ORF">FYJ60_09840</name>
</gene>
<dbReference type="InterPro" id="IPR000297">
    <property type="entry name" value="PPIase_PpiC"/>
</dbReference>
<dbReference type="AlphaFoldDB" id="A0A7X2P9B3"/>
<comment type="caution">
    <text evidence="5">The sequence shown here is derived from an EMBL/GenBank/DDBJ whole genome shotgun (WGS) entry which is preliminary data.</text>
</comment>